<evidence type="ECO:0000313" key="3">
    <source>
        <dbReference type="Proteomes" id="UP000612055"/>
    </source>
</evidence>
<dbReference type="EMBL" id="JAEHOE010000008">
    <property type="protein sequence ID" value="KAG2498933.1"/>
    <property type="molecule type" value="Genomic_DNA"/>
</dbReference>
<feature type="region of interest" description="Disordered" evidence="1">
    <location>
        <begin position="246"/>
        <end position="272"/>
    </location>
</feature>
<evidence type="ECO:0000256" key="1">
    <source>
        <dbReference type="SAM" id="MobiDB-lite"/>
    </source>
</evidence>
<feature type="compositionally biased region" description="Low complexity" evidence="1">
    <location>
        <begin position="98"/>
        <end position="112"/>
    </location>
</feature>
<feature type="region of interest" description="Disordered" evidence="1">
    <location>
        <begin position="314"/>
        <end position="345"/>
    </location>
</feature>
<sequence length="508" mass="51444">MKAALLGPSAWPCPRASRAGTASFRSLPCCQAGKRQAAEERALERYLRNRARTLGTLVPPLPDAPPPDVAVLRSFLAQQLASGISNEAVVLKRRRGDSTAAGSAADGTSRAGQGDGAEAADKRGVVIAQPEPYPASGRTVPLALPWPASPGPGGPRGPSPAVYLFWDLESAHPGDLDPRLAAAEVMRLASRLGRVASAAAYASRPAWAWVPSRFVAEYGSRTTATGAAAASGGGEAAAAAGAKGRRGVAASGGGAGEEIGVEAEGKDARSRPRCPVCGAAVAPARLEAHIRTLHPDRPAAELAAKAVAAAAASGSGGSGAAADSGAGGAAAAGPRRGSRGARVNTAQTGLGAVREYYSSTGQLYRPPAGHQISLKYAVQREGLEPRVAQNADAASDRAVNGGIDRLMAALRNGRAREHALDGGSGSGEDGAEGVLVLVSGSSRHSPALEGCSRLGLRTVLVGLGPGLGEEDDEEEEWARGGRGQGGQGLGRPDVQLRWELLAKGAYQL</sequence>
<feature type="region of interest" description="Disordered" evidence="1">
    <location>
        <begin position="465"/>
        <end position="490"/>
    </location>
</feature>
<keyword evidence="3" id="KW-1185">Reference proteome</keyword>
<dbReference type="AlphaFoldDB" id="A0A835YA78"/>
<gene>
    <name evidence="2" type="ORF">HYH03_003123</name>
</gene>
<dbReference type="PANTHER" id="PTHR35744:SF4">
    <property type="entry name" value="OS04G0464600 PROTEIN"/>
    <property type="match status" value="1"/>
</dbReference>
<evidence type="ECO:0000313" key="2">
    <source>
        <dbReference type="EMBL" id="KAG2498933.1"/>
    </source>
</evidence>
<comment type="caution">
    <text evidence="2">The sequence shown here is derived from an EMBL/GenBank/DDBJ whole genome shotgun (WGS) entry which is preliminary data.</text>
</comment>
<protein>
    <recommendedName>
        <fullName evidence="4">C2H2-type domain-containing protein</fullName>
    </recommendedName>
</protein>
<evidence type="ECO:0008006" key="4">
    <source>
        <dbReference type="Google" id="ProtNLM"/>
    </source>
</evidence>
<reference evidence="2" key="1">
    <citation type="journal article" date="2020" name="bioRxiv">
        <title>Comparative genomics of Chlamydomonas.</title>
        <authorList>
            <person name="Craig R.J."/>
            <person name="Hasan A.R."/>
            <person name="Ness R.W."/>
            <person name="Keightley P.D."/>
        </authorList>
    </citation>
    <scope>NUCLEOTIDE SEQUENCE</scope>
    <source>
        <strain evidence="2">CCAP 11/70</strain>
    </source>
</reference>
<feature type="compositionally biased region" description="Gly residues" evidence="1">
    <location>
        <begin position="314"/>
        <end position="330"/>
    </location>
</feature>
<name>A0A835YA78_9CHLO</name>
<feature type="region of interest" description="Disordered" evidence="1">
    <location>
        <begin position="97"/>
        <end position="120"/>
    </location>
</feature>
<dbReference type="PANTHER" id="PTHR35744">
    <property type="entry name" value="C2H2-TYPE DOMAIN-CONTAINING PROTEIN"/>
    <property type="match status" value="1"/>
</dbReference>
<dbReference type="OrthoDB" id="551397at2759"/>
<feature type="compositionally biased region" description="Gly residues" evidence="1">
    <location>
        <begin position="480"/>
        <end position="489"/>
    </location>
</feature>
<proteinExistence type="predicted"/>
<organism evidence="2 3">
    <name type="scientific">Edaphochlamys debaryana</name>
    <dbReference type="NCBI Taxonomy" id="47281"/>
    <lineage>
        <taxon>Eukaryota</taxon>
        <taxon>Viridiplantae</taxon>
        <taxon>Chlorophyta</taxon>
        <taxon>core chlorophytes</taxon>
        <taxon>Chlorophyceae</taxon>
        <taxon>CS clade</taxon>
        <taxon>Chlamydomonadales</taxon>
        <taxon>Chlamydomonadales incertae sedis</taxon>
        <taxon>Edaphochlamys</taxon>
    </lineage>
</organism>
<accession>A0A835YA78</accession>
<dbReference type="Proteomes" id="UP000612055">
    <property type="component" value="Unassembled WGS sequence"/>
</dbReference>